<gene>
    <name evidence="6" type="ORF">EXD82_02535</name>
</gene>
<comment type="cofactor">
    <cofactor evidence="1">
        <name>FAD</name>
        <dbReference type="ChEBI" id="CHEBI:57692"/>
    </cofactor>
</comment>
<dbReference type="InterPro" id="IPR055178">
    <property type="entry name" value="RsdA/BaiN/AoA(So)-like_dom"/>
</dbReference>
<evidence type="ECO:0000259" key="4">
    <source>
        <dbReference type="Pfam" id="PF03486"/>
    </source>
</evidence>
<dbReference type="Pfam" id="PF03486">
    <property type="entry name" value="HI0933_like"/>
    <property type="match status" value="1"/>
</dbReference>
<feature type="domain" description="RsdA/BaiN/AoA(So)-like insert" evidence="5">
    <location>
        <begin position="207"/>
        <end position="363"/>
    </location>
</feature>
<evidence type="ECO:0000256" key="2">
    <source>
        <dbReference type="ARBA" id="ARBA00022630"/>
    </source>
</evidence>
<dbReference type="PANTHER" id="PTHR42887:SF2">
    <property type="entry name" value="OS12G0638800 PROTEIN"/>
    <property type="match status" value="1"/>
</dbReference>
<accession>A0A544QX67</accession>
<protein>
    <submittedName>
        <fullName evidence="6">NAD(P)/FAD-dependent oxidoreductase</fullName>
    </submittedName>
</protein>
<dbReference type="PRINTS" id="PR00368">
    <property type="entry name" value="FADPNR"/>
</dbReference>
<sequence>MAKVIIIGGGAAGMMAAVSASENPDNEVIILERNGELGRKIKLTGGGRCNLTNGRSIDEFFDKIVRNGKFMYSSMYSFSNEDFLSYLDRINLKYKLEKDNDFKIYTENDKAEDFINALNRDLIRRNVSIRYNIRVADFEVEMFPEEQIKSKKDKIGRVSGVILENGEKIGCDKVIIACGGRSFSNTGSDGNMYKIVQKYGHKVTDIYPALVPLKINESMAMNLQGISMKDVEISCKIKKKKIVKRGDMIFTHFGISGPCVLILSSYINRALDDGDIELEVDFLPDTSKEKLSEIIREYPNRNIITNMKGLLPVSFLKEIGDISGLSETKPNSLTKKKEEEFISMIKNMKLTCTGTMGIEPAIITSGGVSVKDVNSTTMESKKISGMFFAGEILDIDAETGGYNLQIAFSTGYAAGKDMD</sequence>
<reference evidence="6 7" key="1">
    <citation type="submission" date="2019-02" db="EMBL/GenBank/DDBJ databases">
        <title>Peptostreptococcaceae bacterium ZHW00191 nov., a new bacterium isolated from the human gut.</title>
        <authorList>
            <person name="Zhou H.-W."/>
            <person name="Chen X.-J."/>
        </authorList>
    </citation>
    <scope>NUCLEOTIDE SEQUENCE [LARGE SCALE GENOMIC DNA]</scope>
    <source>
        <strain evidence="6 7">ZHW00191</strain>
    </source>
</reference>
<feature type="domain" description="RsdA/BaiN/AoA(So)-like Rossmann fold-like" evidence="4">
    <location>
        <begin position="3"/>
        <end position="416"/>
    </location>
</feature>
<evidence type="ECO:0000256" key="3">
    <source>
        <dbReference type="ARBA" id="ARBA00022827"/>
    </source>
</evidence>
<proteinExistence type="predicted"/>
<name>A0A544QX67_9FIRM</name>
<evidence type="ECO:0000256" key="1">
    <source>
        <dbReference type="ARBA" id="ARBA00001974"/>
    </source>
</evidence>
<dbReference type="NCBIfam" id="TIGR00275">
    <property type="entry name" value="aminoacetone oxidase family FAD-binding enzyme"/>
    <property type="match status" value="1"/>
</dbReference>
<dbReference type="Gene3D" id="1.10.8.260">
    <property type="entry name" value="HI0933 insert domain-like"/>
    <property type="match status" value="1"/>
</dbReference>
<dbReference type="Gene3D" id="2.40.30.10">
    <property type="entry name" value="Translation factors"/>
    <property type="match status" value="1"/>
</dbReference>
<dbReference type="PANTHER" id="PTHR42887">
    <property type="entry name" value="OS12G0638800 PROTEIN"/>
    <property type="match status" value="1"/>
</dbReference>
<organism evidence="6 7">
    <name type="scientific">Peptacetobacter hominis</name>
    <dbReference type="NCBI Taxonomy" id="2743610"/>
    <lineage>
        <taxon>Bacteria</taxon>
        <taxon>Bacillati</taxon>
        <taxon>Bacillota</taxon>
        <taxon>Clostridia</taxon>
        <taxon>Peptostreptococcales</taxon>
        <taxon>Peptostreptococcaceae</taxon>
        <taxon>Peptacetobacter</taxon>
    </lineage>
</organism>
<evidence type="ECO:0000313" key="6">
    <source>
        <dbReference type="EMBL" id="TQQ85292.1"/>
    </source>
</evidence>
<dbReference type="InterPro" id="IPR057661">
    <property type="entry name" value="RsdA/BaiN/AoA(So)_Rossmann"/>
</dbReference>
<dbReference type="EMBL" id="SGJB01000003">
    <property type="protein sequence ID" value="TQQ85292.1"/>
    <property type="molecule type" value="Genomic_DNA"/>
</dbReference>
<dbReference type="RefSeq" id="WP_142535344.1">
    <property type="nucleotide sequence ID" value="NZ_SGJB01000003.1"/>
</dbReference>
<dbReference type="InterPro" id="IPR023166">
    <property type="entry name" value="BaiN-like_dom_sf"/>
</dbReference>
<keyword evidence="7" id="KW-1185">Reference proteome</keyword>
<evidence type="ECO:0000259" key="5">
    <source>
        <dbReference type="Pfam" id="PF22780"/>
    </source>
</evidence>
<keyword evidence="2" id="KW-0285">Flavoprotein</keyword>
<dbReference type="AlphaFoldDB" id="A0A544QX67"/>
<dbReference type="Pfam" id="PF22780">
    <property type="entry name" value="HI0933_like_1st"/>
    <property type="match status" value="1"/>
</dbReference>
<dbReference type="SUPFAM" id="SSF51905">
    <property type="entry name" value="FAD/NAD(P)-binding domain"/>
    <property type="match status" value="1"/>
</dbReference>
<dbReference type="SUPFAM" id="SSF160996">
    <property type="entry name" value="HI0933 insert domain-like"/>
    <property type="match status" value="1"/>
</dbReference>
<dbReference type="Gene3D" id="3.50.50.60">
    <property type="entry name" value="FAD/NAD(P)-binding domain"/>
    <property type="match status" value="1"/>
</dbReference>
<dbReference type="OrthoDB" id="9773233at2"/>
<keyword evidence="3" id="KW-0274">FAD</keyword>
<comment type="caution">
    <text evidence="6">The sequence shown here is derived from an EMBL/GenBank/DDBJ whole genome shotgun (WGS) entry which is preliminary data.</text>
</comment>
<dbReference type="InterPro" id="IPR004792">
    <property type="entry name" value="BaiN-like"/>
</dbReference>
<dbReference type="Proteomes" id="UP000317863">
    <property type="component" value="Unassembled WGS sequence"/>
</dbReference>
<dbReference type="InterPro" id="IPR036188">
    <property type="entry name" value="FAD/NAD-bd_sf"/>
</dbReference>
<evidence type="ECO:0000313" key="7">
    <source>
        <dbReference type="Proteomes" id="UP000317863"/>
    </source>
</evidence>